<dbReference type="HOGENOM" id="CLU_2101136_0_0_1"/>
<dbReference type="KEGG" id="smo:SELMODRAFT_428280"/>
<evidence type="ECO:0000256" key="1">
    <source>
        <dbReference type="SAM" id="MobiDB-lite"/>
    </source>
</evidence>
<sequence length="116" mass="12692">MELQGLVPDKARLQLRITQLISISKSAARATSPRCLRFRSLKPHQDGIQLHLAAGAVSPRAQVTIAVPQGGGARAPQKSPSETSTKPKAQSRGWRNKVLLLKSIQDIRAQPYWMSS</sequence>
<dbReference type="AlphaFoldDB" id="D8T2B8"/>
<proteinExistence type="predicted"/>
<reference evidence="2 3" key="1">
    <citation type="journal article" date="2011" name="Science">
        <title>The Selaginella genome identifies genetic changes associated with the evolution of vascular plants.</title>
        <authorList>
            <person name="Banks J.A."/>
            <person name="Nishiyama T."/>
            <person name="Hasebe M."/>
            <person name="Bowman J.L."/>
            <person name="Gribskov M."/>
            <person name="dePamphilis C."/>
            <person name="Albert V.A."/>
            <person name="Aono N."/>
            <person name="Aoyama T."/>
            <person name="Ambrose B.A."/>
            <person name="Ashton N.W."/>
            <person name="Axtell M.J."/>
            <person name="Barker E."/>
            <person name="Barker M.S."/>
            <person name="Bennetzen J.L."/>
            <person name="Bonawitz N.D."/>
            <person name="Chapple C."/>
            <person name="Cheng C."/>
            <person name="Correa L.G."/>
            <person name="Dacre M."/>
            <person name="DeBarry J."/>
            <person name="Dreyer I."/>
            <person name="Elias M."/>
            <person name="Engstrom E.M."/>
            <person name="Estelle M."/>
            <person name="Feng L."/>
            <person name="Finet C."/>
            <person name="Floyd S.K."/>
            <person name="Frommer W.B."/>
            <person name="Fujita T."/>
            <person name="Gramzow L."/>
            <person name="Gutensohn M."/>
            <person name="Harholt J."/>
            <person name="Hattori M."/>
            <person name="Heyl A."/>
            <person name="Hirai T."/>
            <person name="Hiwatashi Y."/>
            <person name="Ishikawa M."/>
            <person name="Iwata M."/>
            <person name="Karol K.G."/>
            <person name="Koehler B."/>
            <person name="Kolukisaoglu U."/>
            <person name="Kubo M."/>
            <person name="Kurata T."/>
            <person name="Lalonde S."/>
            <person name="Li K."/>
            <person name="Li Y."/>
            <person name="Litt A."/>
            <person name="Lyons E."/>
            <person name="Manning G."/>
            <person name="Maruyama T."/>
            <person name="Michael T.P."/>
            <person name="Mikami K."/>
            <person name="Miyazaki S."/>
            <person name="Morinaga S."/>
            <person name="Murata T."/>
            <person name="Mueller-Roeber B."/>
            <person name="Nelson D.R."/>
            <person name="Obara M."/>
            <person name="Oguri Y."/>
            <person name="Olmstead R.G."/>
            <person name="Onodera N."/>
            <person name="Petersen B.L."/>
            <person name="Pils B."/>
            <person name="Prigge M."/>
            <person name="Rensing S.A."/>
            <person name="Riano-Pachon D.M."/>
            <person name="Roberts A.W."/>
            <person name="Sato Y."/>
            <person name="Scheller H.V."/>
            <person name="Schulz B."/>
            <person name="Schulz C."/>
            <person name="Shakirov E.V."/>
            <person name="Shibagaki N."/>
            <person name="Shinohara N."/>
            <person name="Shippen D.E."/>
            <person name="Soerensen I."/>
            <person name="Sotooka R."/>
            <person name="Sugimoto N."/>
            <person name="Sugita M."/>
            <person name="Sumikawa N."/>
            <person name="Tanurdzic M."/>
            <person name="Theissen G."/>
            <person name="Ulvskov P."/>
            <person name="Wakazuki S."/>
            <person name="Weng J.K."/>
            <person name="Willats W.W."/>
            <person name="Wipf D."/>
            <person name="Wolf P.G."/>
            <person name="Yang L."/>
            <person name="Zimmer A.D."/>
            <person name="Zhu Q."/>
            <person name="Mitros T."/>
            <person name="Hellsten U."/>
            <person name="Loque D."/>
            <person name="Otillar R."/>
            <person name="Salamov A."/>
            <person name="Schmutz J."/>
            <person name="Shapiro H."/>
            <person name="Lindquist E."/>
            <person name="Lucas S."/>
            <person name="Rokhsar D."/>
            <person name="Grigoriev I.V."/>
        </authorList>
    </citation>
    <scope>NUCLEOTIDE SEQUENCE [LARGE SCALE GENOMIC DNA]</scope>
</reference>
<accession>D8T2B8</accession>
<protein>
    <submittedName>
        <fullName evidence="2">Uncharacterized protein</fullName>
    </submittedName>
</protein>
<dbReference type="EMBL" id="GL377665">
    <property type="protein sequence ID" value="EFJ09181.1"/>
    <property type="molecule type" value="Genomic_DNA"/>
</dbReference>
<dbReference type="Gramene" id="EFJ09181">
    <property type="protein sequence ID" value="EFJ09181"/>
    <property type="gene ID" value="SELMODRAFT_428280"/>
</dbReference>
<gene>
    <name evidence="2" type="ORF">SELMODRAFT_428280</name>
</gene>
<evidence type="ECO:0000313" key="2">
    <source>
        <dbReference type="EMBL" id="EFJ09181.1"/>
    </source>
</evidence>
<feature type="region of interest" description="Disordered" evidence="1">
    <location>
        <begin position="68"/>
        <end position="94"/>
    </location>
</feature>
<dbReference type="InParanoid" id="D8T2B8"/>
<organism evidence="3">
    <name type="scientific">Selaginella moellendorffii</name>
    <name type="common">Spikemoss</name>
    <dbReference type="NCBI Taxonomy" id="88036"/>
    <lineage>
        <taxon>Eukaryota</taxon>
        <taxon>Viridiplantae</taxon>
        <taxon>Streptophyta</taxon>
        <taxon>Embryophyta</taxon>
        <taxon>Tracheophyta</taxon>
        <taxon>Lycopodiopsida</taxon>
        <taxon>Selaginellales</taxon>
        <taxon>Selaginellaceae</taxon>
        <taxon>Selaginella</taxon>
    </lineage>
</organism>
<keyword evidence="3" id="KW-1185">Reference proteome</keyword>
<feature type="compositionally biased region" description="Polar residues" evidence="1">
    <location>
        <begin position="78"/>
        <end position="88"/>
    </location>
</feature>
<dbReference type="Proteomes" id="UP000001514">
    <property type="component" value="Unassembled WGS sequence"/>
</dbReference>
<name>D8T2B8_SELML</name>
<evidence type="ECO:0000313" key="3">
    <source>
        <dbReference type="Proteomes" id="UP000001514"/>
    </source>
</evidence>